<evidence type="ECO:0000313" key="11">
    <source>
        <dbReference type="Proteomes" id="UP000317685"/>
    </source>
</evidence>
<dbReference type="GO" id="GO:0045493">
    <property type="term" value="P:xylan catabolic process"/>
    <property type="evidence" value="ECO:0007669"/>
    <property type="project" value="UniProtKB-KW"/>
</dbReference>
<dbReference type="CDD" id="cd09004">
    <property type="entry name" value="GH43_bXyl-like"/>
    <property type="match status" value="1"/>
</dbReference>
<name>A0A561W021_9ACTN</name>
<keyword evidence="11" id="KW-1185">Reference proteome</keyword>
<comment type="caution">
    <text evidence="10">The sequence shown here is derived from an EMBL/GenBank/DDBJ whole genome shotgun (WGS) entry which is preliminary data.</text>
</comment>
<dbReference type="PANTHER" id="PTHR43772">
    <property type="entry name" value="ENDO-1,4-BETA-XYLANASE"/>
    <property type="match status" value="1"/>
</dbReference>
<keyword evidence="4" id="KW-0119">Carbohydrate metabolism</keyword>
<dbReference type="RefSeq" id="WP_145780137.1">
    <property type="nucleotide sequence ID" value="NZ_VIWZ01000001.1"/>
</dbReference>
<dbReference type="PANTHER" id="PTHR43772:SF2">
    <property type="entry name" value="PUTATIVE (AFU_ORTHOLOGUE AFUA_2G04480)-RELATED"/>
    <property type="match status" value="1"/>
</dbReference>
<dbReference type="InterPro" id="IPR052176">
    <property type="entry name" value="Glycosyl_Hydrlase_43_Enz"/>
</dbReference>
<evidence type="ECO:0000256" key="4">
    <source>
        <dbReference type="ARBA" id="ARBA00023277"/>
    </source>
</evidence>
<dbReference type="SUPFAM" id="SSF110221">
    <property type="entry name" value="AbfB domain"/>
    <property type="match status" value="1"/>
</dbReference>
<keyword evidence="2" id="KW-0624">Polysaccharide degradation</keyword>
<evidence type="ECO:0000259" key="9">
    <source>
        <dbReference type="Pfam" id="PF05270"/>
    </source>
</evidence>
<reference evidence="10 11" key="1">
    <citation type="submission" date="2019-06" db="EMBL/GenBank/DDBJ databases">
        <title>Sequencing the genomes of 1000 actinobacteria strains.</title>
        <authorList>
            <person name="Klenk H.-P."/>
        </authorList>
    </citation>
    <scope>NUCLEOTIDE SEQUENCE [LARGE SCALE GENOMIC DNA]</scope>
    <source>
        <strain evidence="10 11">DSM 45885</strain>
    </source>
</reference>
<evidence type="ECO:0000313" key="10">
    <source>
        <dbReference type="EMBL" id="TWG17208.1"/>
    </source>
</evidence>
<evidence type="ECO:0000256" key="6">
    <source>
        <dbReference type="PIRSR" id="PIRSR606710-1"/>
    </source>
</evidence>
<dbReference type="Gene3D" id="2.80.10.50">
    <property type="match status" value="1"/>
</dbReference>
<sequence>MVAWRSPASSVTGRPSYRVNGVGTVRILVLSAVAAAAFVVAAGEPAHAATLSTGARSLEAVNQAGRYVRHMDYLGRLDPVTSSSANQVKLDATFTVVNGLASPKCYSFQTRAGMFLRHRDYRLRVDPNTGDATFRADATFCAVDGSVSGSVALTSYNYPDRRIRHRDFALWLDAYQDTAAFRADSSFRLAAPWAPRTTKGPVIPGLFADPHLAMFNGRYYLYPTTDGYASWAGTYYKAFSSADLVNWTDHGVILDHGPDVTWADNSAWAPAVAGANGRYYLYFSGGAASGNTAKHLGVAVADSPVGPFRDALGRPLVRSDQFSGGQAIDPMVFTDDDGQSYLYWGQGVARAVRLNADMVSFDPAQARVITPSGYNEAPFVFKCNGLYYFMWSENDTRSEDYRVAYATGPSPLGPWTSRGVVLQKRLEAGIKGTGHHSVVRAPNTDTWHIAYHRFAVPAGNGTNRETAVDRMEFNADGTIRPVVPTL</sequence>
<dbReference type="InterPro" id="IPR023296">
    <property type="entry name" value="Glyco_hydro_beta-prop_sf"/>
</dbReference>
<dbReference type="GO" id="GO:0046373">
    <property type="term" value="P:L-arabinose metabolic process"/>
    <property type="evidence" value="ECO:0007669"/>
    <property type="project" value="InterPro"/>
</dbReference>
<protein>
    <submittedName>
        <fullName evidence="10">Alpha-L-arabinofuranosidase B-like protein</fullName>
    </submittedName>
</protein>
<evidence type="ECO:0000256" key="1">
    <source>
        <dbReference type="ARBA" id="ARBA00009865"/>
    </source>
</evidence>
<feature type="active site" description="Proton acceptor" evidence="6">
    <location>
        <position position="209"/>
    </location>
</feature>
<evidence type="ECO:0000256" key="8">
    <source>
        <dbReference type="RuleBase" id="RU361187"/>
    </source>
</evidence>
<evidence type="ECO:0000256" key="2">
    <source>
        <dbReference type="ARBA" id="ARBA00022651"/>
    </source>
</evidence>
<dbReference type="Proteomes" id="UP000317685">
    <property type="component" value="Unassembled WGS sequence"/>
</dbReference>
<keyword evidence="5 8" id="KW-0326">Glycosidase</keyword>
<dbReference type="Gene3D" id="2.115.10.20">
    <property type="entry name" value="Glycosyl hydrolase domain, family 43"/>
    <property type="match status" value="1"/>
</dbReference>
<feature type="site" description="Important for catalytic activity, responsible for pKa modulation of the active site Glu and correct orientation of both the proton donor and substrate" evidence="7">
    <location>
        <position position="329"/>
    </location>
</feature>
<evidence type="ECO:0000256" key="7">
    <source>
        <dbReference type="PIRSR" id="PIRSR606710-2"/>
    </source>
</evidence>
<feature type="active site" description="Proton donor" evidence="6">
    <location>
        <position position="376"/>
    </location>
</feature>
<dbReference type="InterPro" id="IPR006710">
    <property type="entry name" value="Glyco_hydro_43"/>
</dbReference>
<dbReference type="AlphaFoldDB" id="A0A561W021"/>
<gene>
    <name evidence="10" type="ORF">FHU34_112549</name>
</gene>
<evidence type="ECO:0000256" key="5">
    <source>
        <dbReference type="ARBA" id="ARBA00023295"/>
    </source>
</evidence>
<evidence type="ECO:0000256" key="3">
    <source>
        <dbReference type="ARBA" id="ARBA00022801"/>
    </source>
</evidence>
<dbReference type="SUPFAM" id="SSF75005">
    <property type="entry name" value="Arabinanase/levansucrase/invertase"/>
    <property type="match status" value="1"/>
</dbReference>
<dbReference type="InterPro" id="IPR036195">
    <property type="entry name" value="AbfB_ABD_sf"/>
</dbReference>
<dbReference type="Pfam" id="PF04616">
    <property type="entry name" value="Glyco_hydro_43"/>
    <property type="match status" value="1"/>
</dbReference>
<dbReference type="Pfam" id="PF05270">
    <property type="entry name" value="AbfB"/>
    <property type="match status" value="1"/>
</dbReference>
<keyword evidence="3 8" id="KW-0378">Hydrolase</keyword>
<dbReference type="EMBL" id="VIWZ01000001">
    <property type="protein sequence ID" value="TWG17208.1"/>
    <property type="molecule type" value="Genomic_DNA"/>
</dbReference>
<organism evidence="10 11">
    <name type="scientific">Micromonospora taraxaci</name>
    <dbReference type="NCBI Taxonomy" id="1316803"/>
    <lineage>
        <taxon>Bacteria</taxon>
        <taxon>Bacillati</taxon>
        <taxon>Actinomycetota</taxon>
        <taxon>Actinomycetes</taxon>
        <taxon>Micromonosporales</taxon>
        <taxon>Micromonosporaceae</taxon>
        <taxon>Micromonospora</taxon>
    </lineage>
</organism>
<proteinExistence type="inferred from homology"/>
<comment type="similarity">
    <text evidence="1 8">Belongs to the glycosyl hydrolase 43 family.</text>
</comment>
<dbReference type="GeneID" id="300128127"/>
<keyword evidence="2" id="KW-0858">Xylan degradation</keyword>
<feature type="domain" description="Alpha-L-arabinofuranosidase B arabinose-binding" evidence="9">
    <location>
        <begin position="57"/>
        <end position="188"/>
    </location>
</feature>
<dbReference type="InterPro" id="IPR007934">
    <property type="entry name" value="AbfB_ABD"/>
</dbReference>
<dbReference type="CDD" id="cd23399">
    <property type="entry name" value="beta-trefoil_ABD_ABFB"/>
    <property type="match status" value="1"/>
</dbReference>
<accession>A0A561W021</accession>
<dbReference type="OrthoDB" id="9758923at2"/>
<dbReference type="GO" id="GO:0046556">
    <property type="term" value="F:alpha-L-arabinofuranosidase activity"/>
    <property type="evidence" value="ECO:0007669"/>
    <property type="project" value="InterPro"/>
</dbReference>